<dbReference type="KEGG" id="ara:Arad_7156"/>
<evidence type="ECO:0000313" key="1">
    <source>
        <dbReference type="EMBL" id="ACM28719.1"/>
    </source>
</evidence>
<organism evidence="1 2">
    <name type="scientific">Rhizobium rhizogenes (strain K84 / ATCC BAA-868)</name>
    <name type="common">Agrobacterium radiobacter</name>
    <dbReference type="NCBI Taxonomy" id="311403"/>
    <lineage>
        <taxon>Bacteria</taxon>
        <taxon>Pseudomonadati</taxon>
        <taxon>Pseudomonadota</taxon>
        <taxon>Alphaproteobacteria</taxon>
        <taxon>Hyphomicrobiales</taxon>
        <taxon>Rhizobiaceae</taxon>
        <taxon>Rhizobium/Agrobacterium group</taxon>
        <taxon>Rhizobium</taxon>
    </lineage>
</organism>
<dbReference type="EMBL" id="CP000629">
    <property type="protein sequence ID" value="ACM28719.1"/>
    <property type="molecule type" value="Genomic_DNA"/>
</dbReference>
<accession>B9JM05</accession>
<gene>
    <name evidence="1" type="ordered locus">Arad_7156</name>
</gene>
<dbReference type="STRING" id="311403.Arad_7156"/>
<evidence type="ECO:0000313" key="2">
    <source>
        <dbReference type="Proteomes" id="UP000001600"/>
    </source>
</evidence>
<proteinExistence type="predicted"/>
<reference evidence="1 2" key="1">
    <citation type="journal article" date="2009" name="J. Bacteriol.">
        <title>Genome sequences of three Agrobacterium biovars help elucidate the evolution of multichromosome genomes in bacteria.</title>
        <authorList>
            <person name="Slater S.C."/>
            <person name="Goldman B.S."/>
            <person name="Goodner B."/>
            <person name="Setubal J.C."/>
            <person name="Farrand S.K."/>
            <person name="Nester E.W."/>
            <person name="Burr T.J."/>
            <person name="Banta L."/>
            <person name="Dickerman A.W."/>
            <person name="Paulsen I."/>
            <person name="Otten L."/>
            <person name="Suen G."/>
            <person name="Welch R."/>
            <person name="Almeida N.F."/>
            <person name="Arnold F."/>
            <person name="Burton O.T."/>
            <person name="Du Z."/>
            <person name="Ewing A."/>
            <person name="Godsy E."/>
            <person name="Heisel S."/>
            <person name="Houmiel K.L."/>
            <person name="Jhaveri J."/>
            <person name="Lu J."/>
            <person name="Miller N.M."/>
            <person name="Norton S."/>
            <person name="Chen Q."/>
            <person name="Phoolcharoen W."/>
            <person name="Ohlin V."/>
            <person name="Ondrusek D."/>
            <person name="Pride N."/>
            <person name="Stricklin S.L."/>
            <person name="Sun J."/>
            <person name="Wheeler C."/>
            <person name="Wilson L."/>
            <person name="Zhu H."/>
            <person name="Wood D.W."/>
        </authorList>
    </citation>
    <scope>NUCLEOTIDE SEQUENCE [LARGE SCALE GENOMIC DNA]</scope>
    <source>
        <strain evidence="2">K84 / ATCC BAA-868</strain>
    </source>
</reference>
<protein>
    <submittedName>
        <fullName evidence="1">Uncharacterized protein</fullName>
    </submittedName>
</protein>
<name>B9JM05_RHIR8</name>
<dbReference type="AlphaFoldDB" id="B9JM05"/>
<sequence length="54" mass="6201">MVELSSKELAQKVVCHGFFKKCFRQLADLIVATHGHVQIVHSDLKFSDRCKRCL</sequence>
<dbReference type="Proteomes" id="UP000001600">
    <property type="component" value="Chromosome 2"/>
</dbReference>
<dbReference type="HOGENOM" id="CLU_3039691_0_0_5"/>